<evidence type="ECO:0000313" key="7">
    <source>
        <dbReference type="Proteomes" id="UP001057375"/>
    </source>
</evidence>
<feature type="region of interest" description="Disordered" evidence="3">
    <location>
        <begin position="57"/>
        <end position="84"/>
    </location>
</feature>
<keyword evidence="2" id="KW-0694">RNA-binding</keyword>
<dbReference type="SUPFAM" id="SSF57850">
    <property type="entry name" value="RING/U-box"/>
    <property type="match status" value="1"/>
</dbReference>
<reference evidence="6" key="1">
    <citation type="submission" date="2022-03" db="EMBL/GenBank/DDBJ databases">
        <title>Draft genome sequence of Aduncisulcus paluster, a free-living microaerophilic Fornicata.</title>
        <authorList>
            <person name="Yuyama I."/>
            <person name="Kume K."/>
            <person name="Tamura T."/>
            <person name="Inagaki Y."/>
            <person name="Hashimoto T."/>
        </authorList>
    </citation>
    <scope>NUCLEOTIDE SEQUENCE</scope>
    <source>
        <strain evidence="6">NY0171</strain>
    </source>
</reference>
<dbReference type="Proteomes" id="UP001057375">
    <property type="component" value="Unassembled WGS sequence"/>
</dbReference>
<evidence type="ECO:0000259" key="4">
    <source>
        <dbReference type="PROSITE" id="PS50089"/>
    </source>
</evidence>
<gene>
    <name evidence="6" type="ORF">ADUPG1_013000</name>
</gene>
<dbReference type="PANTHER" id="PTHR12603:SF0">
    <property type="entry name" value="CCR4-NOT TRANSCRIPTION COMPLEX SUBUNIT 4"/>
    <property type="match status" value="1"/>
</dbReference>
<dbReference type="Gene3D" id="3.30.40.10">
    <property type="entry name" value="Zinc/RING finger domain, C3HC4 (zinc finger)"/>
    <property type="match status" value="1"/>
</dbReference>
<evidence type="ECO:0000256" key="1">
    <source>
        <dbReference type="PROSITE-ProRule" id="PRU00175"/>
    </source>
</evidence>
<dbReference type="Pfam" id="PF00076">
    <property type="entry name" value="RRM_1"/>
    <property type="match status" value="1"/>
</dbReference>
<dbReference type="InterPro" id="IPR039515">
    <property type="entry name" value="NOT4_mRING-HC-C4C4"/>
</dbReference>
<proteinExistence type="predicted"/>
<sequence length="476" mass="52968">MSDEEICQICCETLSADEKCFYPCPCRFQLCGFCLHRIRVEYDNKCPHCREEYKEDNFVTEQPPERPAKPTQPDSKPKPPQTPQIVEGITLTQTELLECRIVQMHLVHISCLPPTITQKELRKDNLLGKYGEIEKIVLRPVRSGDTYSAYVTFKSNRSAEACIVSLDHFWFGGRKLRALFGTTKLCQNFVRGISCGNMECTYLHRGLIKGEKLLQGPQLQTNAGFRERTHPSVRKRMEYCLNGDMKQTSEFPTVDDAANNEESVRSRRYHSSYSGSYHPSHYQHHGAGAPPHPPTSSTHHRHQHVHKGSSSSTSITTSSASSSYMPGSRSSTPSSSSSSRSSSSSQISSAQRPSSSSSSSSFSSDFPHLSSTHSRSKKETRNQISTGDSIDSMEDEKMEAVSLDHTEDTSTQSESSSSTSSPPVPQAHPLLLHALMYERTPYVLRASPKSTPSHAGEICKNMLGSLGIIIESNYYV</sequence>
<evidence type="ECO:0000256" key="2">
    <source>
        <dbReference type="PROSITE-ProRule" id="PRU00176"/>
    </source>
</evidence>
<evidence type="ECO:0000313" key="6">
    <source>
        <dbReference type="EMBL" id="GKT25314.1"/>
    </source>
</evidence>
<dbReference type="CDD" id="cd16618">
    <property type="entry name" value="mRING-HC-C4C4_CNOT4"/>
    <property type="match status" value="1"/>
</dbReference>
<feature type="compositionally biased region" description="Low complexity" evidence="3">
    <location>
        <begin position="271"/>
        <end position="289"/>
    </location>
</feature>
<accession>A0ABQ5K1D8</accession>
<comment type="caution">
    <text evidence="6">The sequence shown here is derived from an EMBL/GenBank/DDBJ whole genome shotgun (WGS) entry which is preliminary data.</text>
</comment>
<dbReference type="InterPro" id="IPR012677">
    <property type="entry name" value="Nucleotide-bd_a/b_plait_sf"/>
</dbReference>
<feature type="compositionally biased region" description="Basic and acidic residues" evidence="3">
    <location>
        <begin position="57"/>
        <end position="68"/>
    </location>
</feature>
<evidence type="ECO:0000259" key="5">
    <source>
        <dbReference type="PROSITE" id="PS50102"/>
    </source>
</evidence>
<dbReference type="PROSITE" id="PS50089">
    <property type="entry name" value="ZF_RING_2"/>
    <property type="match status" value="1"/>
</dbReference>
<feature type="compositionally biased region" description="Low complexity" evidence="3">
    <location>
        <begin position="409"/>
        <end position="421"/>
    </location>
</feature>
<dbReference type="Gene3D" id="3.30.70.330">
    <property type="match status" value="1"/>
</dbReference>
<dbReference type="SUPFAM" id="SSF54928">
    <property type="entry name" value="RNA-binding domain, RBD"/>
    <property type="match status" value="1"/>
</dbReference>
<dbReference type="SMART" id="SM00360">
    <property type="entry name" value="RRM"/>
    <property type="match status" value="1"/>
</dbReference>
<keyword evidence="1" id="KW-0479">Metal-binding</keyword>
<feature type="domain" description="RRM" evidence="5">
    <location>
        <begin position="105"/>
        <end position="183"/>
    </location>
</feature>
<dbReference type="InterPro" id="IPR035979">
    <property type="entry name" value="RBD_domain_sf"/>
</dbReference>
<feature type="region of interest" description="Disordered" evidence="3">
    <location>
        <begin position="250"/>
        <end position="426"/>
    </location>
</feature>
<name>A0ABQ5K1D8_9EUKA</name>
<evidence type="ECO:0000256" key="3">
    <source>
        <dbReference type="SAM" id="MobiDB-lite"/>
    </source>
</evidence>
<dbReference type="InterPro" id="IPR001841">
    <property type="entry name" value="Znf_RING"/>
</dbReference>
<feature type="compositionally biased region" description="Basic residues" evidence="3">
    <location>
        <begin position="298"/>
        <end position="307"/>
    </location>
</feature>
<dbReference type="InterPro" id="IPR013083">
    <property type="entry name" value="Znf_RING/FYVE/PHD"/>
</dbReference>
<dbReference type="PANTHER" id="PTHR12603">
    <property type="entry name" value="CCR4-NOT TRANSCRIPTION COMPLEX RELATED"/>
    <property type="match status" value="1"/>
</dbReference>
<dbReference type="Pfam" id="PF14570">
    <property type="entry name" value="zf-RING_4"/>
    <property type="match status" value="1"/>
</dbReference>
<organism evidence="6 7">
    <name type="scientific">Aduncisulcus paluster</name>
    <dbReference type="NCBI Taxonomy" id="2918883"/>
    <lineage>
        <taxon>Eukaryota</taxon>
        <taxon>Metamonada</taxon>
        <taxon>Carpediemonas-like organisms</taxon>
        <taxon>Aduncisulcus</taxon>
    </lineage>
</organism>
<feature type="domain" description="RING-type" evidence="4">
    <location>
        <begin position="7"/>
        <end position="50"/>
    </location>
</feature>
<keyword evidence="1" id="KW-0862">Zinc</keyword>
<dbReference type="PROSITE" id="PS50102">
    <property type="entry name" value="RRM"/>
    <property type="match status" value="1"/>
</dbReference>
<dbReference type="InterPro" id="IPR039780">
    <property type="entry name" value="Mot2"/>
</dbReference>
<dbReference type="EMBL" id="BQXS01012579">
    <property type="protein sequence ID" value="GKT25314.1"/>
    <property type="molecule type" value="Genomic_DNA"/>
</dbReference>
<keyword evidence="1" id="KW-0863">Zinc-finger</keyword>
<feature type="compositionally biased region" description="Low complexity" evidence="3">
    <location>
        <begin position="309"/>
        <end position="371"/>
    </location>
</feature>
<dbReference type="InterPro" id="IPR000504">
    <property type="entry name" value="RRM_dom"/>
</dbReference>
<feature type="compositionally biased region" description="Basic and acidic residues" evidence="3">
    <location>
        <begin position="398"/>
        <end position="408"/>
    </location>
</feature>
<protein>
    <submittedName>
        <fullName evidence="6">CCR4-NOT transcription complex subunit 4 like protein</fullName>
    </submittedName>
</protein>
<keyword evidence="7" id="KW-1185">Reference proteome</keyword>